<dbReference type="InterPro" id="IPR032808">
    <property type="entry name" value="DoxX"/>
</dbReference>
<evidence type="ECO:0000313" key="10">
    <source>
        <dbReference type="EMBL" id="WCR12262.1"/>
    </source>
</evidence>
<name>A0ABY7STQ0_9RHOB</name>
<comment type="subcellular location">
    <subcellularLocation>
        <location evidence="1">Cell membrane</location>
        <topology evidence="1">Multi-pass membrane protein</topology>
    </subcellularLocation>
</comment>
<evidence type="ECO:0000256" key="6">
    <source>
        <dbReference type="ARBA" id="ARBA00023136"/>
    </source>
</evidence>
<evidence type="ECO:0000256" key="1">
    <source>
        <dbReference type="ARBA" id="ARBA00004651"/>
    </source>
</evidence>
<dbReference type="Proteomes" id="UP001218412">
    <property type="component" value="Chromosome"/>
</dbReference>
<feature type="transmembrane region" description="Helical" evidence="7">
    <location>
        <begin position="73"/>
        <end position="91"/>
    </location>
</feature>
<sequence length="134" mass="14528">MDTHHLETVWAPRMLSVLRIMAALIFFAHGTDKILGFPDTGGTPPAWSLGWIAGIIELFGGALLIVGLFTRPVAFLTSGMAAAAYFIGHAPESFYPVINRGDAAILYCFVFLYLVFAGPGPWSLDALRAERSRA</sequence>
<evidence type="ECO:0000256" key="4">
    <source>
        <dbReference type="ARBA" id="ARBA00022692"/>
    </source>
</evidence>
<dbReference type="Pfam" id="PF07681">
    <property type="entry name" value="DoxX"/>
    <property type="match status" value="1"/>
</dbReference>
<evidence type="ECO:0000313" key="11">
    <source>
        <dbReference type="Proteomes" id="UP001218412"/>
    </source>
</evidence>
<accession>A0ABY7STQ0</accession>
<dbReference type="PANTHER" id="PTHR33452:SF4">
    <property type="entry name" value="BLL4328 PROTEIN"/>
    <property type="match status" value="1"/>
</dbReference>
<keyword evidence="3" id="KW-1003">Cell membrane</keyword>
<evidence type="ECO:0000256" key="2">
    <source>
        <dbReference type="ARBA" id="ARBA00006679"/>
    </source>
</evidence>
<keyword evidence="6 7" id="KW-0472">Membrane</keyword>
<proteinExistence type="inferred from homology"/>
<dbReference type="InterPro" id="IPR051907">
    <property type="entry name" value="DoxX-like_oxidoreductase"/>
</dbReference>
<comment type="similarity">
    <text evidence="2">Belongs to the DoxX family.</text>
</comment>
<dbReference type="PANTHER" id="PTHR33452">
    <property type="entry name" value="OXIDOREDUCTASE CATD-RELATED"/>
    <property type="match status" value="1"/>
</dbReference>
<keyword evidence="11" id="KW-1185">Reference proteome</keyword>
<feature type="transmembrane region" description="Helical" evidence="7">
    <location>
        <begin position="46"/>
        <end position="66"/>
    </location>
</feature>
<evidence type="ECO:0000313" key="9">
    <source>
        <dbReference type="EMBL" id="WCR10472.1"/>
    </source>
</evidence>
<evidence type="ECO:0000313" key="8">
    <source>
        <dbReference type="EMBL" id="WCR10233.1"/>
    </source>
</evidence>
<evidence type="ECO:0000256" key="5">
    <source>
        <dbReference type="ARBA" id="ARBA00022989"/>
    </source>
</evidence>
<dbReference type="EMBL" id="CP067134">
    <property type="protein sequence ID" value="WCR10233.1"/>
    <property type="molecule type" value="Genomic_DNA"/>
</dbReference>
<keyword evidence="5 7" id="KW-1133">Transmembrane helix</keyword>
<evidence type="ECO:0000256" key="7">
    <source>
        <dbReference type="SAM" id="Phobius"/>
    </source>
</evidence>
<dbReference type="RefSeq" id="WP_272858290.1">
    <property type="nucleotide sequence ID" value="NZ_CP067134.1"/>
</dbReference>
<dbReference type="EMBL" id="CP067134">
    <property type="protein sequence ID" value="WCR12262.1"/>
    <property type="molecule type" value="Genomic_DNA"/>
</dbReference>
<organism evidence="8 11">
    <name type="scientific">Paracoccus stylophorae</name>
    <dbReference type="NCBI Taxonomy" id="659350"/>
    <lineage>
        <taxon>Bacteria</taxon>
        <taxon>Pseudomonadati</taxon>
        <taxon>Pseudomonadota</taxon>
        <taxon>Alphaproteobacteria</taxon>
        <taxon>Rhodobacterales</taxon>
        <taxon>Paracoccaceae</taxon>
        <taxon>Paracoccus</taxon>
    </lineage>
</organism>
<protein>
    <submittedName>
        <fullName evidence="8">DoxX family protein</fullName>
    </submittedName>
</protein>
<reference evidence="8 11" key="1">
    <citation type="submission" date="2021-01" db="EMBL/GenBank/DDBJ databases">
        <title>Biogeographic distribution of Paracoccus.</title>
        <authorList>
            <person name="Hollensteiner J."/>
            <person name="Leineberger J."/>
            <person name="Brinkhoff T."/>
            <person name="Daniel R."/>
        </authorList>
    </citation>
    <scope>NUCLEOTIDE SEQUENCE [LARGE SCALE GENOMIC DNA]</scope>
    <source>
        <strain evidence="8 11">LMG25392</strain>
    </source>
</reference>
<keyword evidence="4 7" id="KW-0812">Transmembrane</keyword>
<dbReference type="EMBL" id="CP067134">
    <property type="protein sequence ID" value="WCR10472.1"/>
    <property type="molecule type" value="Genomic_DNA"/>
</dbReference>
<gene>
    <name evidence="10" type="ORF">JHW45_08070</name>
    <name evidence="8" type="ORF">JHW45_14335</name>
    <name evidence="9" type="ORF">JHW45_15660</name>
</gene>
<feature type="transmembrane region" description="Helical" evidence="7">
    <location>
        <begin position="103"/>
        <end position="124"/>
    </location>
</feature>
<evidence type="ECO:0000256" key="3">
    <source>
        <dbReference type="ARBA" id="ARBA00022475"/>
    </source>
</evidence>